<name>A0A542EQ70_9ACTN</name>
<accession>A0A542EQ70</accession>
<comment type="caution">
    <text evidence="1">The sequence shown here is derived from an EMBL/GenBank/DDBJ whole genome shotgun (WGS) entry which is preliminary data.</text>
</comment>
<dbReference type="Proteomes" id="UP000316298">
    <property type="component" value="Unassembled WGS sequence"/>
</dbReference>
<proteinExistence type="predicted"/>
<protein>
    <submittedName>
        <fullName evidence="1">YaaC-like protein</fullName>
    </submittedName>
</protein>
<dbReference type="EMBL" id="VFMM01000001">
    <property type="protein sequence ID" value="TQJ17497.1"/>
    <property type="molecule type" value="Genomic_DNA"/>
</dbReference>
<reference evidence="1 2" key="1">
    <citation type="submission" date="2019-06" db="EMBL/GenBank/DDBJ databases">
        <title>Sequencing the genomes of 1000 actinobacteria strains.</title>
        <authorList>
            <person name="Klenk H.-P."/>
        </authorList>
    </citation>
    <scope>NUCLEOTIDE SEQUENCE [LARGE SCALE GENOMIC DNA]</scope>
    <source>
        <strain evidence="1 2">DSM 17305</strain>
    </source>
</reference>
<gene>
    <name evidence="1" type="ORF">FB475_1617</name>
</gene>
<organism evidence="1 2">
    <name type="scientific">Kribbella jejuensis</name>
    <dbReference type="NCBI Taxonomy" id="236068"/>
    <lineage>
        <taxon>Bacteria</taxon>
        <taxon>Bacillati</taxon>
        <taxon>Actinomycetota</taxon>
        <taxon>Actinomycetes</taxon>
        <taxon>Propionibacteriales</taxon>
        <taxon>Kribbellaceae</taxon>
        <taxon>Kribbella</taxon>
    </lineage>
</organism>
<evidence type="ECO:0000313" key="2">
    <source>
        <dbReference type="Proteomes" id="UP000316298"/>
    </source>
</evidence>
<sequence length="376" mass="41915">MSIRPARPYSNWVLVPPSTAGGMTVGESASVAYILETLGTHSEIAKVGRARFPGTIAERNALWREFRNYTRQAISNFQAAQLVPNRSAALLYYYAMMNFAKAELLDTHAGNIVDRRIGHGLSFSPTAAKTVSGDALIVRDGIFRLLYERRLGKTIRIGERLPVARLLTQIPEIASQLSTVDGGTCQVSGLFQMLARDAEQAWSLIAIADPGIPSGNNATRKLLARNFEEVERPPDWRDHFALSRAFSRSLTFHESLRKIDARGVNAIPVSTTRIIFDIDDILGTQSSEDSDAWIAPSLYKTRMLPMPPAFARYALTYYASSLVRYKPQMFDSQLHPEQAYLFDAIARELAVPMLQDTLSAISQKTVLFRRAGSWRT</sequence>
<keyword evidence="2" id="KW-1185">Reference proteome</keyword>
<dbReference type="InterPro" id="IPR026988">
    <property type="entry name" value="YaaC-like"/>
</dbReference>
<dbReference type="AlphaFoldDB" id="A0A542EQ70"/>
<evidence type="ECO:0000313" key="1">
    <source>
        <dbReference type="EMBL" id="TQJ17497.1"/>
    </source>
</evidence>
<dbReference type="Pfam" id="PF14175">
    <property type="entry name" value="YaaC"/>
    <property type="match status" value="1"/>
</dbReference>
<dbReference type="OrthoDB" id="5183551at2"/>